<accession>A0A160T292</accession>
<evidence type="ECO:0000313" key="2">
    <source>
        <dbReference type="Proteomes" id="UP000215027"/>
    </source>
</evidence>
<sequence length="62" mass="5888">MVVYPGHLPTAIVDLVSLGAAGGEEIAAALGFVAEEVNTEGELGTGFDAFLVGVGVAGGGGG</sequence>
<evidence type="ECO:0000313" key="1">
    <source>
        <dbReference type="EMBL" id="CUS04211.2"/>
    </source>
</evidence>
<dbReference type="Proteomes" id="UP000215027">
    <property type="component" value="Chromosome I"/>
</dbReference>
<dbReference type="EMBL" id="LN890655">
    <property type="protein sequence ID" value="CUS04211.2"/>
    <property type="molecule type" value="Genomic_DNA"/>
</dbReference>
<name>A0A160T292_9CHLR</name>
<dbReference type="KEGG" id="pbf:CFX0092_A2333"/>
<protein>
    <submittedName>
        <fullName evidence="1">Uncharacterized protein</fullName>
    </submittedName>
</protein>
<keyword evidence="2" id="KW-1185">Reference proteome</keyword>
<organism evidence="1 2">
    <name type="scientific">Candidatus Promineifilum breve</name>
    <dbReference type="NCBI Taxonomy" id="1806508"/>
    <lineage>
        <taxon>Bacteria</taxon>
        <taxon>Bacillati</taxon>
        <taxon>Chloroflexota</taxon>
        <taxon>Ardenticatenia</taxon>
        <taxon>Candidatus Promineifilales</taxon>
        <taxon>Candidatus Promineifilaceae</taxon>
        <taxon>Candidatus Promineifilum</taxon>
    </lineage>
</organism>
<dbReference type="AlphaFoldDB" id="A0A160T292"/>
<proteinExistence type="predicted"/>
<reference evidence="1" key="1">
    <citation type="submission" date="2016-01" db="EMBL/GenBank/DDBJ databases">
        <authorList>
            <person name="Mcilroy J.S."/>
            <person name="Karst M S."/>
            <person name="Albertsen M."/>
        </authorList>
    </citation>
    <scope>NUCLEOTIDE SEQUENCE</scope>
    <source>
        <strain evidence="1">Cfx-K</strain>
    </source>
</reference>
<gene>
    <name evidence="1" type="ORF">CFX0092_A2333</name>
</gene>